<name>A0ABQ7V548_SOLTU</name>
<sequence>MYLYGGSELSKTNWKQRASTTKPRFPRIRDEGELSLYEKTKFLARIQKQKKDASGFDGLIRPRASTWHHLAAARTHRQTVVAGKKHTNKAVAKRGRRG</sequence>
<accession>A0ABQ7V548</accession>
<organism evidence="2 3">
    <name type="scientific">Solanum tuberosum</name>
    <name type="common">Potato</name>
    <dbReference type="NCBI Taxonomy" id="4113"/>
    <lineage>
        <taxon>Eukaryota</taxon>
        <taxon>Viridiplantae</taxon>
        <taxon>Streptophyta</taxon>
        <taxon>Embryophyta</taxon>
        <taxon>Tracheophyta</taxon>
        <taxon>Spermatophyta</taxon>
        <taxon>Magnoliopsida</taxon>
        <taxon>eudicotyledons</taxon>
        <taxon>Gunneridae</taxon>
        <taxon>Pentapetalae</taxon>
        <taxon>asterids</taxon>
        <taxon>lamiids</taxon>
        <taxon>Solanales</taxon>
        <taxon>Solanaceae</taxon>
        <taxon>Solanoideae</taxon>
        <taxon>Solaneae</taxon>
        <taxon>Solanum</taxon>
    </lineage>
</organism>
<comment type="caution">
    <text evidence="2">The sequence shown here is derived from an EMBL/GenBank/DDBJ whole genome shotgun (WGS) entry which is preliminary data.</text>
</comment>
<gene>
    <name evidence="2" type="ORF">KY290_022019</name>
</gene>
<proteinExistence type="predicted"/>
<evidence type="ECO:0000313" key="2">
    <source>
        <dbReference type="EMBL" id="KAH0758526.1"/>
    </source>
</evidence>
<feature type="region of interest" description="Disordered" evidence="1">
    <location>
        <begin position="75"/>
        <end position="98"/>
    </location>
</feature>
<evidence type="ECO:0000313" key="3">
    <source>
        <dbReference type="Proteomes" id="UP000826656"/>
    </source>
</evidence>
<feature type="compositionally biased region" description="Basic residues" evidence="1">
    <location>
        <begin position="83"/>
        <end position="98"/>
    </location>
</feature>
<keyword evidence="3" id="KW-1185">Reference proteome</keyword>
<dbReference type="EMBL" id="JAIVGD010000015">
    <property type="protein sequence ID" value="KAH0758526.1"/>
    <property type="molecule type" value="Genomic_DNA"/>
</dbReference>
<evidence type="ECO:0000256" key="1">
    <source>
        <dbReference type="SAM" id="MobiDB-lite"/>
    </source>
</evidence>
<dbReference type="Proteomes" id="UP000826656">
    <property type="component" value="Unassembled WGS sequence"/>
</dbReference>
<reference evidence="2 3" key="1">
    <citation type="journal article" date="2021" name="bioRxiv">
        <title>Chromosome-scale and haplotype-resolved genome assembly of a tetraploid potato cultivar.</title>
        <authorList>
            <person name="Sun H."/>
            <person name="Jiao W.-B."/>
            <person name="Krause K."/>
            <person name="Campoy J.A."/>
            <person name="Goel M."/>
            <person name="Folz-Donahue K."/>
            <person name="Kukat C."/>
            <person name="Huettel B."/>
            <person name="Schneeberger K."/>
        </authorList>
    </citation>
    <scope>NUCLEOTIDE SEQUENCE [LARGE SCALE GENOMIC DNA]</scope>
    <source>
        <strain evidence="2">SolTubOtavaFocal</strain>
        <tissue evidence="2">Leaves</tissue>
    </source>
</reference>
<protein>
    <submittedName>
        <fullName evidence="2">Uncharacterized protein</fullName>
    </submittedName>
</protein>